<evidence type="ECO:0000256" key="3">
    <source>
        <dbReference type="ARBA" id="ARBA00023163"/>
    </source>
</evidence>
<dbReference type="Pfam" id="PF00455">
    <property type="entry name" value="DeoRC"/>
    <property type="match status" value="1"/>
</dbReference>
<dbReference type="GO" id="GO:0003677">
    <property type="term" value="F:DNA binding"/>
    <property type="evidence" value="ECO:0007669"/>
    <property type="project" value="UniProtKB-KW"/>
</dbReference>
<dbReference type="InterPro" id="IPR036388">
    <property type="entry name" value="WH-like_DNA-bd_sf"/>
</dbReference>
<dbReference type="Pfam" id="PF08220">
    <property type="entry name" value="HTH_DeoR"/>
    <property type="match status" value="1"/>
</dbReference>
<keyword evidence="5" id="KW-0808">Transferase</keyword>
<dbReference type="PANTHER" id="PTHR30363">
    <property type="entry name" value="HTH-TYPE TRANSCRIPTIONAL REGULATOR SRLR-RELATED"/>
    <property type="match status" value="1"/>
</dbReference>
<accession>A0A3G9IXK6</accession>
<keyword evidence="6" id="KW-1185">Reference proteome</keyword>
<dbReference type="InterPro" id="IPR050313">
    <property type="entry name" value="Carb_Metab_HTH_regulators"/>
</dbReference>
<dbReference type="Gene3D" id="3.40.50.1360">
    <property type="match status" value="1"/>
</dbReference>
<dbReference type="PROSITE" id="PS00894">
    <property type="entry name" value="HTH_DEOR_1"/>
    <property type="match status" value="1"/>
</dbReference>
<dbReference type="InterPro" id="IPR037171">
    <property type="entry name" value="NagB/RpiA_transferase-like"/>
</dbReference>
<evidence type="ECO:0000256" key="1">
    <source>
        <dbReference type="ARBA" id="ARBA00023015"/>
    </source>
</evidence>
<dbReference type="AlphaFoldDB" id="A0A3G9IXK6"/>
<proteinExistence type="predicted"/>
<keyword evidence="3" id="KW-0804">Transcription</keyword>
<protein>
    <submittedName>
        <fullName evidence="5">D-beta-D-heptose 1-phosphate adenosyltransferase</fullName>
    </submittedName>
</protein>
<dbReference type="InterPro" id="IPR018356">
    <property type="entry name" value="Tscrpt_reg_HTH_DeoR_CS"/>
</dbReference>
<dbReference type="PROSITE" id="PS51000">
    <property type="entry name" value="HTH_DEOR_2"/>
    <property type="match status" value="1"/>
</dbReference>
<dbReference type="PANTHER" id="PTHR30363:SF44">
    <property type="entry name" value="AGA OPERON TRANSCRIPTIONAL REPRESSOR-RELATED"/>
    <property type="match status" value="1"/>
</dbReference>
<dbReference type="EMBL" id="AP019308">
    <property type="protein sequence ID" value="BBH23610.1"/>
    <property type="molecule type" value="Genomic_DNA"/>
</dbReference>
<organism evidence="5 6">
    <name type="scientific">Paenibacillus baekrokdamisoli</name>
    <dbReference type="NCBI Taxonomy" id="1712516"/>
    <lineage>
        <taxon>Bacteria</taxon>
        <taxon>Bacillati</taxon>
        <taxon>Bacillota</taxon>
        <taxon>Bacilli</taxon>
        <taxon>Bacillales</taxon>
        <taxon>Paenibacillaceae</taxon>
        <taxon>Paenibacillus</taxon>
    </lineage>
</organism>
<dbReference type="GO" id="GO:0016740">
    <property type="term" value="F:transferase activity"/>
    <property type="evidence" value="ECO:0007669"/>
    <property type="project" value="UniProtKB-KW"/>
</dbReference>
<dbReference type="PRINTS" id="PR00037">
    <property type="entry name" value="HTHLACR"/>
</dbReference>
<gene>
    <name evidence="5" type="ORF">Back11_49550</name>
</gene>
<keyword evidence="1" id="KW-0805">Transcription regulation</keyword>
<sequence>MLAKERQKTIIDIVSEKGSIGIHELRERLDVSEATVRNDLKYLEQNGMLKRLHGGAVDLSRMNEITYEQRAVVHASEKERIGKKAAGLIAPGETIFLDAGSTVMELATHLPSGFEFNVVTAALNVASAAGRHGNAHVHLVGGMLRSSLQELVGPKAIAGIKEIHAHKVFLSCSGFDAGKGLTERHIFSAEVKKAMIAAADQVILLADSTKMGRVFFAELAPLHKVDLLITDNAISDTNRTLLTAQGIEVLTV</sequence>
<dbReference type="Gene3D" id="1.10.10.10">
    <property type="entry name" value="Winged helix-like DNA-binding domain superfamily/Winged helix DNA-binding domain"/>
    <property type="match status" value="1"/>
</dbReference>
<dbReference type="Proteomes" id="UP000275368">
    <property type="component" value="Chromosome"/>
</dbReference>
<evidence type="ECO:0000259" key="4">
    <source>
        <dbReference type="PROSITE" id="PS51000"/>
    </source>
</evidence>
<evidence type="ECO:0000313" key="5">
    <source>
        <dbReference type="EMBL" id="BBH23610.1"/>
    </source>
</evidence>
<keyword evidence="2" id="KW-0238">DNA-binding</keyword>
<name>A0A3G9IXK6_9BACL</name>
<reference evidence="5 6" key="1">
    <citation type="submission" date="2018-11" db="EMBL/GenBank/DDBJ databases">
        <title>Complete genome sequence of Paenibacillus baekrokdamisoli strain KCTC 33723.</title>
        <authorList>
            <person name="Kang S.W."/>
            <person name="Lee K.C."/>
            <person name="Kim K.K."/>
            <person name="Kim J.S."/>
            <person name="Kim D.S."/>
            <person name="Ko S.H."/>
            <person name="Yang S.H."/>
            <person name="Lee J.S."/>
        </authorList>
    </citation>
    <scope>NUCLEOTIDE SEQUENCE [LARGE SCALE GENOMIC DNA]</scope>
    <source>
        <strain evidence="5 6">KCTC 33723</strain>
    </source>
</reference>
<dbReference type="InterPro" id="IPR014036">
    <property type="entry name" value="DeoR-like_C"/>
</dbReference>
<dbReference type="InterPro" id="IPR036390">
    <property type="entry name" value="WH_DNA-bd_sf"/>
</dbReference>
<dbReference type="InterPro" id="IPR001034">
    <property type="entry name" value="DeoR_HTH"/>
</dbReference>
<dbReference type="SUPFAM" id="SSF100950">
    <property type="entry name" value="NagB/RpiA/CoA transferase-like"/>
    <property type="match status" value="1"/>
</dbReference>
<evidence type="ECO:0000313" key="6">
    <source>
        <dbReference type="Proteomes" id="UP000275368"/>
    </source>
</evidence>
<dbReference type="GO" id="GO:0003700">
    <property type="term" value="F:DNA-binding transcription factor activity"/>
    <property type="evidence" value="ECO:0007669"/>
    <property type="project" value="InterPro"/>
</dbReference>
<feature type="domain" description="HTH deoR-type" evidence="4">
    <location>
        <begin position="3"/>
        <end position="58"/>
    </location>
</feature>
<dbReference type="SMART" id="SM01134">
    <property type="entry name" value="DeoRC"/>
    <property type="match status" value="1"/>
</dbReference>
<evidence type="ECO:0000256" key="2">
    <source>
        <dbReference type="ARBA" id="ARBA00023125"/>
    </source>
</evidence>
<dbReference type="SMART" id="SM00420">
    <property type="entry name" value="HTH_DEOR"/>
    <property type="match status" value="1"/>
</dbReference>
<dbReference type="KEGG" id="pbk:Back11_49550"/>
<dbReference type="SUPFAM" id="SSF46785">
    <property type="entry name" value="Winged helix' DNA-binding domain"/>
    <property type="match status" value="1"/>
</dbReference>